<protein>
    <submittedName>
        <fullName evidence="1">Uncharacterized protein</fullName>
    </submittedName>
</protein>
<feature type="non-terminal residue" evidence="1">
    <location>
        <position position="24"/>
    </location>
</feature>
<evidence type="ECO:0000313" key="1">
    <source>
        <dbReference type="EMBL" id="SVB74427.1"/>
    </source>
</evidence>
<gene>
    <name evidence="1" type="ORF">METZ01_LOCUS227281</name>
</gene>
<accession>A0A382GIH4</accession>
<reference evidence="1" key="1">
    <citation type="submission" date="2018-05" db="EMBL/GenBank/DDBJ databases">
        <authorList>
            <person name="Lanie J.A."/>
            <person name="Ng W.-L."/>
            <person name="Kazmierczak K.M."/>
            <person name="Andrzejewski T.M."/>
            <person name="Davidsen T.M."/>
            <person name="Wayne K.J."/>
            <person name="Tettelin H."/>
            <person name="Glass J.I."/>
            <person name="Rusch D."/>
            <person name="Podicherti R."/>
            <person name="Tsui H.-C.T."/>
            <person name="Winkler M.E."/>
        </authorList>
    </citation>
    <scope>NUCLEOTIDE SEQUENCE</scope>
</reference>
<proteinExistence type="predicted"/>
<organism evidence="1">
    <name type="scientific">marine metagenome</name>
    <dbReference type="NCBI Taxonomy" id="408172"/>
    <lineage>
        <taxon>unclassified sequences</taxon>
        <taxon>metagenomes</taxon>
        <taxon>ecological metagenomes</taxon>
    </lineage>
</organism>
<dbReference type="EMBL" id="UINC01055488">
    <property type="protein sequence ID" value="SVB74427.1"/>
    <property type="molecule type" value="Genomic_DNA"/>
</dbReference>
<sequence length="24" mass="2869">MSKVKSKEIENIDMVEENLFPEQM</sequence>
<name>A0A382GIH4_9ZZZZ</name>
<dbReference type="AlphaFoldDB" id="A0A382GIH4"/>